<dbReference type="InterPro" id="IPR004875">
    <property type="entry name" value="DDE_SF_endonuclease_dom"/>
</dbReference>
<name>A0A1R1Y9Y6_9FUNG</name>
<evidence type="ECO:0000313" key="4">
    <source>
        <dbReference type="Proteomes" id="UP000187429"/>
    </source>
</evidence>
<evidence type="ECO:0000259" key="2">
    <source>
        <dbReference type="Pfam" id="PF03184"/>
    </source>
</evidence>
<dbReference type="OrthoDB" id="125347at2759"/>
<feature type="region of interest" description="Disordered" evidence="1">
    <location>
        <begin position="26"/>
        <end position="88"/>
    </location>
</feature>
<organism evidence="3 4">
    <name type="scientific">Smittium culicis</name>
    <dbReference type="NCBI Taxonomy" id="133412"/>
    <lineage>
        <taxon>Eukaryota</taxon>
        <taxon>Fungi</taxon>
        <taxon>Fungi incertae sedis</taxon>
        <taxon>Zoopagomycota</taxon>
        <taxon>Kickxellomycotina</taxon>
        <taxon>Harpellomycetes</taxon>
        <taxon>Harpellales</taxon>
        <taxon>Legeriomycetaceae</taxon>
        <taxon>Smittium</taxon>
    </lineage>
</organism>
<feature type="compositionally biased region" description="Low complexity" evidence="1">
    <location>
        <begin position="38"/>
        <end position="49"/>
    </location>
</feature>
<dbReference type="EMBL" id="LSSM01001972">
    <property type="protein sequence ID" value="OMJ23732.1"/>
    <property type="molecule type" value="Genomic_DNA"/>
</dbReference>
<gene>
    <name evidence="3" type="ORF">AYI69_g4882</name>
</gene>
<feature type="compositionally biased region" description="Polar residues" evidence="1">
    <location>
        <begin position="197"/>
        <end position="214"/>
    </location>
</feature>
<feature type="compositionally biased region" description="Low complexity" evidence="1">
    <location>
        <begin position="148"/>
        <end position="159"/>
    </location>
</feature>
<keyword evidence="4" id="KW-1185">Reference proteome</keyword>
<feature type="compositionally biased region" description="Low complexity" evidence="1">
    <location>
        <begin position="168"/>
        <end position="186"/>
    </location>
</feature>
<accession>A0A1R1Y9Y6</accession>
<evidence type="ECO:0000313" key="3">
    <source>
        <dbReference type="EMBL" id="OMJ23732.1"/>
    </source>
</evidence>
<dbReference type="Proteomes" id="UP000187429">
    <property type="component" value="Unassembled WGS sequence"/>
</dbReference>
<comment type="caution">
    <text evidence="3">The sequence shown here is derived from an EMBL/GenBank/DDBJ whole genome shotgun (WGS) entry which is preliminary data.</text>
</comment>
<dbReference type="GO" id="GO:0003676">
    <property type="term" value="F:nucleic acid binding"/>
    <property type="evidence" value="ECO:0007669"/>
    <property type="project" value="InterPro"/>
</dbReference>
<evidence type="ECO:0000256" key="1">
    <source>
        <dbReference type="SAM" id="MobiDB-lite"/>
    </source>
</evidence>
<proteinExistence type="predicted"/>
<feature type="domain" description="DDE-1" evidence="2">
    <location>
        <begin position="596"/>
        <end position="762"/>
    </location>
</feature>
<feature type="region of interest" description="Disordered" evidence="1">
    <location>
        <begin position="102"/>
        <end position="230"/>
    </location>
</feature>
<feature type="compositionally biased region" description="Polar residues" evidence="1">
    <location>
        <begin position="102"/>
        <end position="139"/>
    </location>
</feature>
<sequence>MEISNFLKHKSDDQLTSDASKKAKILDDVNSNSSESATNSLRNLTSNNLGAYWNTEPKPRSDVKPPKSSPTQSSESSKTEKSAKFTKMTDFWGLKKANSLKSNNSIFKPESSITPTKTYGSKALSNSTANKKSSISNKTILALKSRRNSNSPSKNNISPIKKKPGPVPKSNSSNSSRKKAASSTKVITDSHKKLASRNPSTPKVKSSTPKTIAETSKTKSDSSKVKPDFSKTKVEIPKNKSSNKMVYSFDIKSNPRFDSSNSSVNSRNFVSPISDGIDSFINHLIKTMFKLDKYDGSDLRILKPVLPKIKGPKLRERQNLFPEYKIIWRYQDRLKRTFFDIWEYNKKNPFYTSKNIATKFIDKINFKADDELIDTIIEKSIEYGDKLMSQLAQSYRLDYSKALHKLFSDKKNDNESITPHFLSSWFYSIFGIKITEREISKLLSQSFYSFRFDTVKASNSAKEEIAEHTFVDDALYEWYLLNIDQFSWSKNFIENKGNSMIKIGYPTKETIYKIDDQWIKTFRESFNIPDWDKLRFEPYIDICSATSSKHRISNLLKNYSLKDVYNVSETGLFFRMQPEWSNNKVTYRPEKYSGKLAFIACMNGDGSDRLPFWITGNSVTPVGLDYQLQKKLGIFYSMNSTCRIKPSLFITWLLWFDYRMAGRKVCLLLQKIPLHASAANLKLSNVTLVYINDDSGNFKDPLNLGILRNLRSHYRLTYHDFLIKSSLVIESCAVDFSIGNAIKILADSWYSSLDTNLICCCFRDFYLSVGAPPPVNINSTIIHKDEISLLQKLHLQILSMGYSRPMQLWRLLEFAKESEVYVNSVEDDLIDMAEDDALAFEEYELGNQKSSPKSDSSSLTQVDQDLEFDDFSQLVSFCSSSPYEFESIVCENSTCRYPFVPLSNGHLFKNLLAKQNAIISYPNFPSYNPTYTIPPYSKLSSNDLSYEPESSMAIIPSAERPIPEIHANTSLIDEPVNLNSFVQTSGTESRFVLSREPSETTCLGEPNVNTDDLAFSKATEEGFCTHLPSDKIQVVDLNGSTNTVPLEHSDILTIIESDKITLTDSLSSENTLSPQLFEKENIKSLNISTSPCSASDSTVDTTCEVSEFTVECLNPENSSYKTGACKTSSSIKTNKSSKKNYKKAANYRPFANSYANNEIIISSSSPPPTPTKTTFESSIMNDTFKDALSKPSFGDTPIIDALTAEIVASALLDTHNTSDSNLSSDSTLKDDPCTTIFVKENDSCDNVSIIDVSITDIGNAANSRNNSAGSDSLLPGYKNDKNITSHSSLVNSCS</sequence>
<reference evidence="4" key="1">
    <citation type="submission" date="2017-01" db="EMBL/GenBank/DDBJ databases">
        <authorList>
            <person name="Wang Y."/>
            <person name="White M."/>
            <person name="Kvist S."/>
            <person name="Moncalvo J.-M."/>
        </authorList>
    </citation>
    <scope>NUCLEOTIDE SEQUENCE [LARGE SCALE GENOMIC DNA]</scope>
    <source>
        <strain evidence="4">ID-206-W2</strain>
    </source>
</reference>
<feature type="compositionally biased region" description="Basic and acidic residues" evidence="1">
    <location>
        <begin position="216"/>
        <end position="230"/>
    </location>
</feature>
<dbReference type="Pfam" id="PF03184">
    <property type="entry name" value="DDE_1"/>
    <property type="match status" value="1"/>
</dbReference>
<protein>
    <submittedName>
        <fullName evidence="3">CENP-B-like protein</fullName>
    </submittedName>
</protein>